<keyword evidence="1" id="KW-0812">Transmembrane</keyword>
<evidence type="ECO:0000313" key="3">
    <source>
        <dbReference type="Proteomes" id="UP000198703"/>
    </source>
</evidence>
<accession>A0A1H4CGI9</accession>
<keyword evidence="3" id="KW-1185">Reference proteome</keyword>
<dbReference type="AlphaFoldDB" id="A0A1H4CGI9"/>
<proteinExistence type="predicted"/>
<dbReference type="Proteomes" id="UP000198703">
    <property type="component" value="Unassembled WGS sequence"/>
</dbReference>
<organism evidence="2 3">
    <name type="scientific">Rubrimonas cliftonensis</name>
    <dbReference type="NCBI Taxonomy" id="89524"/>
    <lineage>
        <taxon>Bacteria</taxon>
        <taxon>Pseudomonadati</taxon>
        <taxon>Pseudomonadota</taxon>
        <taxon>Alphaproteobacteria</taxon>
        <taxon>Rhodobacterales</taxon>
        <taxon>Paracoccaceae</taxon>
        <taxon>Rubrimonas</taxon>
    </lineage>
</organism>
<dbReference type="RefSeq" id="WP_175478882.1">
    <property type="nucleotide sequence ID" value="NZ_FNQM01000007.1"/>
</dbReference>
<dbReference type="EMBL" id="FNQM01000007">
    <property type="protein sequence ID" value="SEA59172.1"/>
    <property type="molecule type" value="Genomic_DNA"/>
</dbReference>
<evidence type="ECO:0000313" key="2">
    <source>
        <dbReference type="EMBL" id="SEA59172.1"/>
    </source>
</evidence>
<dbReference type="STRING" id="89524.SAMN05444370_10752"/>
<gene>
    <name evidence="2" type="ORF">SAMN05444370_10752</name>
</gene>
<keyword evidence="1" id="KW-1133">Transmembrane helix</keyword>
<keyword evidence="1" id="KW-0472">Membrane</keyword>
<reference evidence="2 3" key="1">
    <citation type="submission" date="2016-10" db="EMBL/GenBank/DDBJ databases">
        <authorList>
            <person name="de Groot N.N."/>
        </authorList>
    </citation>
    <scope>NUCLEOTIDE SEQUENCE [LARGE SCALE GENOMIC DNA]</scope>
    <source>
        <strain evidence="2 3">DSM 15345</strain>
    </source>
</reference>
<protein>
    <submittedName>
        <fullName evidence="2">Uncharacterized protein</fullName>
    </submittedName>
</protein>
<name>A0A1H4CGI9_9RHOB</name>
<evidence type="ECO:0000256" key="1">
    <source>
        <dbReference type="SAM" id="Phobius"/>
    </source>
</evidence>
<feature type="transmembrane region" description="Helical" evidence="1">
    <location>
        <begin position="20"/>
        <end position="42"/>
    </location>
</feature>
<sequence>MGSPITAWEGATAIFTGAGGVTPGLFLLLSIVVCLAAIYHGARHETHSYERNRLE</sequence>